<dbReference type="EMBL" id="CABPRJ010002371">
    <property type="protein sequence ID" value="VVC43679.1"/>
    <property type="molecule type" value="Genomic_DNA"/>
</dbReference>
<evidence type="ECO:0008006" key="5">
    <source>
        <dbReference type="Google" id="ProtNLM"/>
    </source>
</evidence>
<dbReference type="InterPro" id="IPR000198">
    <property type="entry name" value="RhoGAP_dom"/>
</dbReference>
<feature type="domain" description="CRAL-TRIO" evidence="1">
    <location>
        <begin position="85"/>
        <end position="240"/>
    </location>
</feature>
<sequence length="457" mass="52227">MIPNYKVQQQILVNYMEKSLANVNGTGGTLDYMESPVSDGTIEENFEEELVNAPQVVEGITSVNDKETGNLLDDLEADDSKEEEDFSDVAKYGVVDVVGDDAVGRKIIVVSACKLPSNKEVDHPRLLRYLMYTLDKFVEQDYSLVYFHYGLTSKNKPTLSWLWQAYRAFDRKYKKNLKALYLVHPTGFIKVVWQLFRAVISAKFGRKIMYVNHLQELKQHLDLDQLNIPIPVLDHDELLMKKINKGKVSQVDIETEPKSEPLPTQQFGVSLQFIKANNDGEIIPPLVRKCVEYLSLPDALETEGLFRRSANINHVRDLQNRINVGEPVDFGNDVHLAAVLLKTFLRELEEPLMTFDLFDEITQFQTLPKDERPRQVKILILEKLPLDNYHLLKYLIQFLSKVMDRCDLNKMTSSNLAVVFGPNLVRSPNSQLSLAAIGPINAFTDFVLVNHDQIFII</sequence>
<dbReference type="GO" id="GO:0005096">
    <property type="term" value="F:GTPase activator activity"/>
    <property type="evidence" value="ECO:0007669"/>
    <property type="project" value="TreeGrafter"/>
</dbReference>
<dbReference type="SMART" id="SM00324">
    <property type="entry name" value="RhoGAP"/>
    <property type="match status" value="1"/>
</dbReference>
<dbReference type="PANTHER" id="PTHR45808:SF2">
    <property type="entry name" value="RHO GTPASE-ACTIVATING PROTEIN 68F"/>
    <property type="match status" value="1"/>
</dbReference>
<dbReference type="Gene3D" id="3.40.525.10">
    <property type="entry name" value="CRAL-TRIO lipid binding domain"/>
    <property type="match status" value="1"/>
</dbReference>
<dbReference type="PANTHER" id="PTHR45808">
    <property type="entry name" value="RHO GTPASE-ACTIVATING PROTEIN 68F"/>
    <property type="match status" value="1"/>
</dbReference>
<evidence type="ECO:0000259" key="2">
    <source>
        <dbReference type="PROSITE" id="PS50238"/>
    </source>
</evidence>
<dbReference type="Proteomes" id="UP000325440">
    <property type="component" value="Unassembled WGS sequence"/>
</dbReference>
<reference evidence="3 4" key="1">
    <citation type="submission" date="2019-08" db="EMBL/GenBank/DDBJ databases">
        <authorList>
            <person name="Alioto T."/>
            <person name="Alioto T."/>
            <person name="Gomez Garrido J."/>
        </authorList>
    </citation>
    <scope>NUCLEOTIDE SEQUENCE [LARGE SCALE GENOMIC DNA]</scope>
</reference>
<dbReference type="GO" id="GO:0007264">
    <property type="term" value="P:small GTPase-mediated signal transduction"/>
    <property type="evidence" value="ECO:0007669"/>
    <property type="project" value="TreeGrafter"/>
</dbReference>
<dbReference type="FunFam" id="3.40.525.10:FF:000007">
    <property type="entry name" value="rho GTPase-activating protein 1"/>
    <property type="match status" value="1"/>
</dbReference>
<protein>
    <recommendedName>
        <fullName evidence="5">Rho GTPase-activating protein 1</fullName>
    </recommendedName>
</protein>
<evidence type="ECO:0000313" key="3">
    <source>
        <dbReference type="EMBL" id="VVC43679.1"/>
    </source>
</evidence>
<dbReference type="InterPro" id="IPR001251">
    <property type="entry name" value="CRAL-TRIO_dom"/>
</dbReference>
<dbReference type="InterPro" id="IPR036865">
    <property type="entry name" value="CRAL-TRIO_dom_sf"/>
</dbReference>
<name>A0A5E4NMS0_9HEMI</name>
<dbReference type="PROSITE" id="PS50191">
    <property type="entry name" value="CRAL_TRIO"/>
    <property type="match status" value="1"/>
</dbReference>
<gene>
    <name evidence="3" type="ORF">CINCED_3A022049</name>
</gene>
<dbReference type="Gene3D" id="1.10.555.10">
    <property type="entry name" value="Rho GTPase activation protein"/>
    <property type="match status" value="1"/>
</dbReference>
<dbReference type="Pfam" id="PF13716">
    <property type="entry name" value="CRAL_TRIO_2"/>
    <property type="match status" value="1"/>
</dbReference>
<dbReference type="Pfam" id="PF00620">
    <property type="entry name" value="RhoGAP"/>
    <property type="match status" value="1"/>
</dbReference>
<proteinExistence type="predicted"/>
<evidence type="ECO:0000259" key="1">
    <source>
        <dbReference type="PROSITE" id="PS50191"/>
    </source>
</evidence>
<keyword evidence="4" id="KW-1185">Reference proteome</keyword>
<dbReference type="SMART" id="SM00516">
    <property type="entry name" value="SEC14"/>
    <property type="match status" value="1"/>
</dbReference>
<evidence type="ECO:0000313" key="4">
    <source>
        <dbReference type="Proteomes" id="UP000325440"/>
    </source>
</evidence>
<accession>A0A5E4NMS0</accession>
<dbReference type="PROSITE" id="PS50238">
    <property type="entry name" value="RHOGAP"/>
    <property type="match status" value="1"/>
</dbReference>
<dbReference type="OrthoDB" id="19923at2759"/>
<organism evidence="3 4">
    <name type="scientific">Cinara cedri</name>
    <dbReference type="NCBI Taxonomy" id="506608"/>
    <lineage>
        <taxon>Eukaryota</taxon>
        <taxon>Metazoa</taxon>
        <taxon>Ecdysozoa</taxon>
        <taxon>Arthropoda</taxon>
        <taxon>Hexapoda</taxon>
        <taxon>Insecta</taxon>
        <taxon>Pterygota</taxon>
        <taxon>Neoptera</taxon>
        <taxon>Paraneoptera</taxon>
        <taxon>Hemiptera</taxon>
        <taxon>Sternorrhyncha</taxon>
        <taxon>Aphidomorpha</taxon>
        <taxon>Aphidoidea</taxon>
        <taxon>Aphididae</taxon>
        <taxon>Lachninae</taxon>
        <taxon>Cinara</taxon>
    </lineage>
</organism>
<feature type="domain" description="Rho-GAP" evidence="2">
    <location>
        <begin position="269"/>
        <end position="455"/>
    </location>
</feature>
<dbReference type="SUPFAM" id="SSF52087">
    <property type="entry name" value="CRAL/TRIO domain"/>
    <property type="match status" value="1"/>
</dbReference>
<dbReference type="GO" id="GO:0005737">
    <property type="term" value="C:cytoplasm"/>
    <property type="evidence" value="ECO:0007669"/>
    <property type="project" value="TreeGrafter"/>
</dbReference>
<dbReference type="SUPFAM" id="SSF48350">
    <property type="entry name" value="GTPase activation domain, GAP"/>
    <property type="match status" value="1"/>
</dbReference>
<dbReference type="AlphaFoldDB" id="A0A5E4NMS0"/>
<dbReference type="CDD" id="cd00170">
    <property type="entry name" value="SEC14"/>
    <property type="match status" value="1"/>
</dbReference>
<dbReference type="GO" id="GO:2001136">
    <property type="term" value="P:negative regulation of endocytic recycling"/>
    <property type="evidence" value="ECO:0007669"/>
    <property type="project" value="TreeGrafter"/>
</dbReference>
<dbReference type="InterPro" id="IPR008936">
    <property type="entry name" value="Rho_GTPase_activation_prot"/>
</dbReference>